<dbReference type="InterPro" id="IPR015424">
    <property type="entry name" value="PyrdxlP-dep_Trfase"/>
</dbReference>
<evidence type="ECO:0000256" key="8">
    <source>
        <dbReference type="ARBA" id="ARBA00022898"/>
    </source>
</evidence>
<dbReference type="GO" id="GO:0009102">
    <property type="term" value="P:biotin biosynthetic process"/>
    <property type="evidence" value="ECO:0007669"/>
    <property type="project" value="UniProtKB-KW"/>
</dbReference>
<comment type="cofactor">
    <cofactor evidence="1 12">
        <name>pyridoxal 5'-phosphate</name>
        <dbReference type="ChEBI" id="CHEBI:597326"/>
    </cofactor>
</comment>
<evidence type="ECO:0000256" key="9">
    <source>
        <dbReference type="ARBA" id="ARBA00032610"/>
    </source>
</evidence>
<dbReference type="OrthoDB" id="9807157at2"/>
<keyword evidence="15" id="KW-1185">Reference proteome</keyword>
<dbReference type="PANTHER" id="PTHR13693:SF100">
    <property type="entry name" value="8-AMINO-7-OXONONANOATE SYNTHASE"/>
    <property type="match status" value="1"/>
</dbReference>
<dbReference type="AlphaFoldDB" id="A0A4R9GKE8"/>
<feature type="domain" description="Aminotransferase class I/classII large" evidence="13">
    <location>
        <begin position="36"/>
        <end position="374"/>
    </location>
</feature>
<comment type="pathway">
    <text evidence="2">Cofactor biosynthesis; biotin biosynthesis.</text>
</comment>
<dbReference type="InterPro" id="IPR015421">
    <property type="entry name" value="PyrdxlP-dep_Trfase_major"/>
</dbReference>
<accession>A0A4R9GKE8</accession>
<dbReference type="InterPro" id="IPR050087">
    <property type="entry name" value="AON_synthase_class-II"/>
</dbReference>
<evidence type="ECO:0000256" key="12">
    <source>
        <dbReference type="RuleBase" id="RU003693"/>
    </source>
</evidence>
<evidence type="ECO:0000256" key="7">
    <source>
        <dbReference type="ARBA" id="ARBA00022756"/>
    </source>
</evidence>
<evidence type="ECO:0000256" key="2">
    <source>
        <dbReference type="ARBA" id="ARBA00004746"/>
    </source>
</evidence>
<dbReference type="InterPro" id="IPR001917">
    <property type="entry name" value="Aminotrans_II_pyridoxalP_BS"/>
</dbReference>
<evidence type="ECO:0000256" key="11">
    <source>
        <dbReference type="ARBA" id="ARBA00047715"/>
    </source>
</evidence>
<dbReference type="GO" id="GO:0030170">
    <property type="term" value="F:pyridoxal phosphate binding"/>
    <property type="evidence" value="ECO:0007669"/>
    <property type="project" value="InterPro"/>
</dbReference>
<organism evidence="14 15">
    <name type="scientific">Leptospira fletcheri</name>
    <dbReference type="NCBI Taxonomy" id="2484981"/>
    <lineage>
        <taxon>Bacteria</taxon>
        <taxon>Pseudomonadati</taxon>
        <taxon>Spirochaetota</taxon>
        <taxon>Spirochaetia</taxon>
        <taxon>Leptospirales</taxon>
        <taxon>Leptospiraceae</taxon>
        <taxon>Leptospira</taxon>
    </lineage>
</organism>
<gene>
    <name evidence="14" type="ORF">EHO60_00330</name>
</gene>
<protein>
    <recommendedName>
        <fullName evidence="5">8-amino-7-oxononanoate synthase</fullName>
        <ecNumber evidence="5">2.3.1.47</ecNumber>
    </recommendedName>
    <alternativeName>
        <fullName evidence="9">7-keto-8-amino-pelargonic acid synthase</fullName>
    </alternativeName>
    <alternativeName>
        <fullName evidence="10">8-amino-7-ketopelargonate synthase</fullName>
    </alternativeName>
</protein>
<evidence type="ECO:0000256" key="6">
    <source>
        <dbReference type="ARBA" id="ARBA00022679"/>
    </source>
</evidence>
<keyword evidence="7" id="KW-0093">Biotin biosynthesis</keyword>
<comment type="subunit">
    <text evidence="4">Homodimer.</text>
</comment>
<dbReference type="PANTHER" id="PTHR13693">
    <property type="entry name" value="CLASS II AMINOTRANSFERASE/8-AMINO-7-OXONONANOATE SYNTHASE"/>
    <property type="match status" value="1"/>
</dbReference>
<proteinExistence type="inferred from homology"/>
<dbReference type="SUPFAM" id="SSF53383">
    <property type="entry name" value="PLP-dependent transferases"/>
    <property type="match status" value="1"/>
</dbReference>
<dbReference type="PROSITE" id="PS00599">
    <property type="entry name" value="AA_TRANSFER_CLASS_2"/>
    <property type="match status" value="1"/>
</dbReference>
<evidence type="ECO:0000256" key="10">
    <source>
        <dbReference type="ARBA" id="ARBA00033381"/>
    </source>
</evidence>
<sequence>MREPKIIQPPFYGELPAFFDRLEATNRIRSLEPPTGIDLCSNDYLGLSEHPVLLDSLKEGIEIYGAGSTASRLVRGHREVFEHLEREFSSWLRVPASLFFSNGYSANLGTLSCICDPSYVVFADRKNHASLMDGIRLSGAKKVYFRHLDLLHLEELLEKHSGSRNKIIVSETVFSMDGDVAPISDLLRLKEKHGALLYLDEAHAIGVFGPEGSGCALDQLSEAEIGKVDFRMSTFGKALGLEGAMVSCSEEARRYLLHCARTFVFSTGSLPAIAHAGLAAIRLARSMEEERRRILEFAGILREAIGSAGYSFGDSVTQIVPILLSDESHSLELAERFLRFGFQAKAIRPPTVDVSRIRVSVNAKLRKADLDLFIGILKGR</sequence>
<dbReference type="InterPro" id="IPR015422">
    <property type="entry name" value="PyrdxlP-dep_Trfase_small"/>
</dbReference>
<dbReference type="EMBL" id="RQET01000001">
    <property type="protein sequence ID" value="TGK13841.1"/>
    <property type="molecule type" value="Genomic_DNA"/>
</dbReference>
<evidence type="ECO:0000313" key="14">
    <source>
        <dbReference type="EMBL" id="TGK13841.1"/>
    </source>
</evidence>
<dbReference type="Pfam" id="PF00155">
    <property type="entry name" value="Aminotran_1_2"/>
    <property type="match status" value="1"/>
</dbReference>
<comment type="catalytic activity">
    <reaction evidence="11">
        <text>6-carboxyhexanoyl-[ACP] + L-alanine + H(+) = (8S)-8-amino-7-oxononanoate + holo-[ACP] + CO2</text>
        <dbReference type="Rhea" id="RHEA:42288"/>
        <dbReference type="Rhea" id="RHEA-COMP:9685"/>
        <dbReference type="Rhea" id="RHEA-COMP:9955"/>
        <dbReference type="ChEBI" id="CHEBI:15378"/>
        <dbReference type="ChEBI" id="CHEBI:16526"/>
        <dbReference type="ChEBI" id="CHEBI:57972"/>
        <dbReference type="ChEBI" id="CHEBI:64479"/>
        <dbReference type="ChEBI" id="CHEBI:78846"/>
        <dbReference type="ChEBI" id="CHEBI:149468"/>
        <dbReference type="EC" id="2.3.1.47"/>
    </reaction>
</comment>
<dbReference type="EC" id="2.3.1.47" evidence="5"/>
<keyword evidence="6" id="KW-0808">Transferase</keyword>
<dbReference type="RefSeq" id="WP_135766183.1">
    <property type="nucleotide sequence ID" value="NZ_RQET01000001.1"/>
</dbReference>
<evidence type="ECO:0000259" key="13">
    <source>
        <dbReference type="Pfam" id="PF00155"/>
    </source>
</evidence>
<dbReference type="Proteomes" id="UP000298458">
    <property type="component" value="Unassembled WGS sequence"/>
</dbReference>
<comment type="caution">
    <text evidence="14">The sequence shown here is derived from an EMBL/GenBank/DDBJ whole genome shotgun (WGS) entry which is preliminary data.</text>
</comment>
<evidence type="ECO:0000256" key="4">
    <source>
        <dbReference type="ARBA" id="ARBA00011738"/>
    </source>
</evidence>
<dbReference type="Gene3D" id="3.90.1150.10">
    <property type="entry name" value="Aspartate Aminotransferase, domain 1"/>
    <property type="match status" value="1"/>
</dbReference>
<keyword evidence="8 12" id="KW-0663">Pyridoxal phosphate</keyword>
<dbReference type="GO" id="GO:0008710">
    <property type="term" value="F:8-amino-7-oxononanoate synthase activity"/>
    <property type="evidence" value="ECO:0007669"/>
    <property type="project" value="UniProtKB-EC"/>
</dbReference>
<name>A0A4R9GKE8_9LEPT</name>
<evidence type="ECO:0000256" key="1">
    <source>
        <dbReference type="ARBA" id="ARBA00001933"/>
    </source>
</evidence>
<dbReference type="InterPro" id="IPR004839">
    <property type="entry name" value="Aminotransferase_I/II_large"/>
</dbReference>
<evidence type="ECO:0000256" key="3">
    <source>
        <dbReference type="ARBA" id="ARBA00010008"/>
    </source>
</evidence>
<evidence type="ECO:0000256" key="5">
    <source>
        <dbReference type="ARBA" id="ARBA00013187"/>
    </source>
</evidence>
<reference evidence="14" key="1">
    <citation type="journal article" date="2019" name="PLoS Negl. Trop. Dis.">
        <title>Revisiting the worldwide diversity of Leptospira species in the environment.</title>
        <authorList>
            <person name="Vincent A.T."/>
            <person name="Schiettekatte O."/>
            <person name="Bourhy P."/>
            <person name="Veyrier F.J."/>
            <person name="Picardeau M."/>
        </authorList>
    </citation>
    <scope>NUCLEOTIDE SEQUENCE [LARGE SCALE GENOMIC DNA]</scope>
    <source>
        <strain evidence="14">SSW15</strain>
    </source>
</reference>
<evidence type="ECO:0000313" key="15">
    <source>
        <dbReference type="Proteomes" id="UP000298458"/>
    </source>
</evidence>
<dbReference type="Gene3D" id="3.40.640.10">
    <property type="entry name" value="Type I PLP-dependent aspartate aminotransferase-like (Major domain)"/>
    <property type="match status" value="1"/>
</dbReference>
<comment type="similarity">
    <text evidence="3">Belongs to the class-II pyridoxal-phosphate-dependent aminotransferase family. BioF subfamily.</text>
</comment>